<comment type="caution">
    <text evidence="1">The sequence shown here is derived from an EMBL/GenBank/DDBJ whole genome shotgun (WGS) entry which is preliminary data.</text>
</comment>
<reference evidence="1 2" key="1">
    <citation type="submission" date="2017-05" db="EMBL/GenBank/DDBJ databases">
        <title>Whole genome sequencing of Yersinia kristensenii.</title>
        <authorList>
            <person name="Campioni F."/>
        </authorList>
    </citation>
    <scope>NUCLEOTIDE SEQUENCE [LARGE SCALE GENOMIC DNA]</scope>
    <source>
        <strain evidence="1 2">CFSAN060538</strain>
    </source>
</reference>
<proteinExistence type="predicted"/>
<dbReference type="AlphaFoldDB" id="A0AB73P9W8"/>
<protein>
    <submittedName>
        <fullName evidence="1">Uncharacterized protein</fullName>
    </submittedName>
</protein>
<organism evidence="1 2">
    <name type="scientific">Yersinia kristensenii</name>
    <dbReference type="NCBI Taxonomy" id="28152"/>
    <lineage>
        <taxon>Bacteria</taxon>
        <taxon>Pseudomonadati</taxon>
        <taxon>Pseudomonadota</taxon>
        <taxon>Gammaproteobacteria</taxon>
        <taxon>Enterobacterales</taxon>
        <taxon>Yersiniaceae</taxon>
        <taxon>Yersinia</taxon>
    </lineage>
</organism>
<name>A0AB73P9W8_YERKR</name>
<sequence>MKKFLFDITFKVPSLCPPQLTGLASKKTLVGKVLLGRNLHQQLLIKKTNFAVEIHTLEDCCWNIDYFSRRELSIKKGANYSKYDNEHITVKKYYRVHKSLKNNT</sequence>
<dbReference type="EMBL" id="NHOG01000008">
    <property type="protein sequence ID" value="OVZ82048.1"/>
    <property type="molecule type" value="Genomic_DNA"/>
</dbReference>
<evidence type="ECO:0000313" key="1">
    <source>
        <dbReference type="EMBL" id="OVZ82048.1"/>
    </source>
</evidence>
<keyword evidence="2" id="KW-1185">Reference proteome</keyword>
<evidence type="ECO:0000313" key="2">
    <source>
        <dbReference type="Proteomes" id="UP000195840"/>
    </source>
</evidence>
<accession>A0AB73P9W8</accession>
<gene>
    <name evidence="1" type="ORF">CBW52_06950</name>
</gene>
<dbReference type="Proteomes" id="UP000195840">
    <property type="component" value="Unassembled WGS sequence"/>
</dbReference>